<feature type="transmembrane region" description="Helical" evidence="7">
    <location>
        <begin position="286"/>
        <end position="307"/>
    </location>
</feature>
<feature type="domain" description="Major facilitator superfamily (MFS) profile" evidence="8">
    <location>
        <begin position="24"/>
        <end position="436"/>
    </location>
</feature>
<evidence type="ECO:0000259" key="8">
    <source>
        <dbReference type="PROSITE" id="PS50850"/>
    </source>
</evidence>
<gene>
    <name evidence="9" type="ORF">ACJMK2_042038</name>
</gene>
<sequence>MQMSNVEEKDMDRKHWSRSEKKQWSVALFLGCAALYACRTVMPLSIVSISKELGWDKTESASVLSSFFWGYTMTQFLGGYLSDKIGGDVVVPIAACFWSVITFWTPQITYISDDKQLILRIVIFSRVLLGMFQGFHYPGFSSIISRKVPEQERSLTYSIICSGSHLGTLLCGSVGSLLLETYGWRSVFYFLGVCGIMWMLITRYCVINRHREKYLPFVTVVDQESLIVKGLNKDKDSRSVPWVTLFVKPAFWSLLIGHFCQNNAFYILLSWLPTYFHENFPDAKGWVFNVVPWIVTIPSSIFSGWLADGMIKKGFSTTFVRKAIETVALLGTALFLVLLSYTSTYSGALFCMAMAVACSGFHNSGILVNPQDIAPKHAGSVFGIMNMAGAIPGFVGVYLAGHILEVTKKWDAVFNWTAIVGVVGWVVYTAFGTGEQII</sequence>
<dbReference type="PROSITE" id="PS50850">
    <property type="entry name" value="MFS"/>
    <property type="match status" value="1"/>
</dbReference>
<dbReference type="Pfam" id="PF07690">
    <property type="entry name" value="MFS_1"/>
    <property type="match status" value="1"/>
</dbReference>
<reference evidence="9 10" key="1">
    <citation type="submission" date="2024-11" db="EMBL/GenBank/DDBJ databases">
        <title>Chromosome-level genome assembly of the freshwater bivalve Anodonta woodiana.</title>
        <authorList>
            <person name="Chen X."/>
        </authorList>
    </citation>
    <scope>NUCLEOTIDE SEQUENCE [LARGE SCALE GENOMIC DNA]</scope>
    <source>
        <strain evidence="9">MN2024</strain>
        <tissue evidence="9">Gills</tissue>
    </source>
</reference>
<feature type="transmembrane region" description="Helical" evidence="7">
    <location>
        <begin position="89"/>
        <end position="111"/>
    </location>
</feature>
<evidence type="ECO:0000256" key="2">
    <source>
        <dbReference type="ARBA" id="ARBA00022448"/>
    </source>
</evidence>
<keyword evidence="3 7" id="KW-0812">Transmembrane</keyword>
<dbReference type="Gene3D" id="1.20.1250.20">
    <property type="entry name" value="MFS general substrate transporter like domains"/>
    <property type="match status" value="2"/>
</dbReference>
<keyword evidence="6 7" id="KW-0472">Membrane</keyword>
<keyword evidence="5 7" id="KW-1133">Transmembrane helix</keyword>
<comment type="subcellular location">
    <subcellularLocation>
        <location evidence="1">Membrane</location>
        <topology evidence="1">Multi-pass membrane protein</topology>
    </subcellularLocation>
</comment>
<accession>A0ABD3W629</accession>
<comment type="caution">
    <text evidence="9">The sequence shown here is derived from an EMBL/GenBank/DDBJ whole genome shotgun (WGS) entry which is preliminary data.</text>
</comment>
<dbReference type="InterPro" id="IPR044777">
    <property type="entry name" value="SLC17A9-like"/>
</dbReference>
<organism evidence="9 10">
    <name type="scientific">Sinanodonta woodiana</name>
    <name type="common">Chinese pond mussel</name>
    <name type="synonym">Anodonta woodiana</name>
    <dbReference type="NCBI Taxonomy" id="1069815"/>
    <lineage>
        <taxon>Eukaryota</taxon>
        <taxon>Metazoa</taxon>
        <taxon>Spiralia</taxon>
        <taxon>Lophotrochozoa</taxon>
        <taxon>Mollusca</taxon>
        <taxon>Bivalvia</taxon>
        <taxon>Autobranchia</taxon>
        <taxon>Heteroconchia</taxon>
        <taxon>Palaeoheterodonta</taxon>
        <taxon>Unionida</taxon>
        <taxon>Unionoidea</taxon>
        <taxon>Unionidae</taxon>
        <taxon>Unioninae</taxon>
        <taxon>Sinanodonta</taxon>
    </lineage>
</organism>
<dbReference type="PANTHER" id="PTHR11662">
    <property type="entry name" value="SOLUTE CARRIER FAMILY 17"/>
    <property type="match status" value="1"/>
</dbReference>
<dbReference type="CDD" id="cd17380">
    <property type="entry name" value="MFS_SLC17A9_like"/>
    <property type="match status" value="1"/>
</dbReference>
<dbReference type="SUPFAM" id="SSF103473">
    <property type="entry name" value="MFS general substrate transporter"/>
    <property type="match status" value="1"/>
</dbReference>
<dbReference type="AlphaFoldDB" id="A0ABD3W629"/>
<protein>
    <recommendedName>
        <fullName evidence="8">Major facilitator superfamily (MFS) profile domain-containing protein</fullName>
    </recommendedName>
</protein>
<feature type="transmembrane region" description="Helical" evidence="7">
    <location>
        <begin position="347"/>
        <end position="368"/>
    </location>
</feature>
<proteinExistence type="predicted"/>
<dbReference type="InterPro" id="IPR050382">
    <property type="entry name" value="MFS_Na/Anion_cotransporter"/>
</dbReference>
<dbReference type="InterPro" id="IPR020846">
    <property type="entry name" value="MFS_dom"/>
</dbReference>
<evidence type="ECO:0000256" key="4">
    <source>
        <dbReference type="ARBA" id="ARBA00022847"/>
    </source>
</evidence>
<feature type="transmembrane region" description="Helical" evidence="7">
    <location>
        <begin position="319"/>
        <end position="341"/>
    </location>
</feature>
<dbReference type="EMBL" id="JBJQND010000008">
    <property type="protein sequence ID" value="KAL3869345.1"/>
    <property type="molecule type" value="Genomic_DNA"/>
</dbReference>
<dbReference type="Proteomes" id="UP001634394">
    <property type="component" value="Unassembled WGS sequence"/>
</dbReference>
<keyword evidence="4" id="KW-0769">Symport</keyword>
<feature type="transmembrane region" description="Helical" evidence="7">
    <location>
        <begin position="380"/>
        <end position="401"/>
    </location>
</feature>
<dbReference type="FunFam" id="1.20.1250.20:FF:000059">
    <property type="entry name" value="Solute carrier family 17 member 9"/>
    <property type="match status" value="1"/>
</dbReference>
<dbReference type="GO" id="GO:0016020">
    <property type="term" value="C:membrane"/>
    <property type="evidence" value="ECO:0007669"/>
    <property type="project" value="UniProtKB-SubCell"/>
</dbReference>
<feature type="transmembrane region" description="Helical" evidence="7">
    <location>
        <begin position="187"/>
        <end position="206"/>
    </location>
</feature>
<evidence type="ECO:0000256" key="3">
    <source>
        <dbReference type="ARBA" id="ARBA00022692"/>
    </source>
</evidence>
<dbReference type="PANTHER" id="PTHR11662:SF279">
    <property type="entry name" value="VOLTAGE-GATED PURINE NUCLEOTIDE UNIPORTER SLC17A9"/>
    <property type="match status" value="1"/>
</dbReference>
<keyword evidence="2" id="KW-0813">Transport</keyword>
<dbReference type="InterPro" id="IPR011701">
    <property type="entry name" value="MFS"/>
</dbReference>
<evidence type="ECO:0000313" key="10">
    <source>
        <dbReference type="Proteomes" id="UP001634394"/>
    </source>
</evidence>
<dbReference type="InterPro" id="IPR036259">
    <property type="entry name" value="MFS_trans_sf"/>
</dbReference>
<name>A0ABD3W629_SINWO</name>
<feature type="transmembrane region" description="Helical" evidence="7">
    <location>
        <begin position="242"/>
        <end position="266"/>
    </location>
</feature>
<evidence type="ECO:0000256" key="1">
    <source>
        <dbReference type="ARBA" id="ARBA00004141"/>
    </source>
</evidence>
<evidence type="ECO:0000256" key="6">
    <source>
        <dbReference type="ARBA" id="ARBA00023136"/>
    </source>
</evidence>
<evidence type="ECO:0000256" key="5">
    <source>
        <dbReference type="ARBA" id="ARBA00022989"/>
    </source>
</evidence>
<evidence type="ECO:0000256" key="7">
    <source>
        <dbReference type="SAM" id="Phobius"/>
    </source>
</evidence>
<keyword evidence="10" id="KW-1185">Reference proteome</keyword>
<feature type="transmembrane region" description="Helical" evidence="7">
    <location>
        <begin position="117"/>
        <end position="135"/>
    </location>
</feature>
<feature type="transmembrane region" description="Helical" evidence="7">
    <location>
        <begin position="155"/>
        <end position="175"/>
    </location>
</feature>
<dbReference type="GO" id="GO:0015293">
    <property type="term" value="F:symporter activity"/>
    <property type="evidence" value="ECO:0007669"/>
    <property type="project" value="UniProtKB-KW"/>
</dbReference>
<dbReference type="FunFam" id="1.20.1250.20:FF:000003">
    <property type="entry name" value="Solute carrier family 17 member 3"/>
    <property type="match status" value="1"/>
</dbReference>
<feature type="transmembrane region" description="Helical" evidence="7">
    <location>
        <begin position="413"/>
        <end position="431"/>
    </location>
</feature>
<evidence type="ECO:0000313" key="9">
    <source>
        <dbReference type="EMBL" id="KAL3869345.1"/>
    </source>
</evidence>